<sequence>INNDDSDKSDLEISEATTNCHQIYSTTIVSTNLANNSLQNTQ</sequence>
<protein>
    <submittedName>
        <fullName evidence="1">10915_t:CDS:1</fullName>
    </submittedName>
</protein>
<evidence type="ECO:0000313" key="2">
    <source>
        <dbReference type="Proteomes" id="UP000789920"/>
    </source>
</evidence>
<feature type="non-terminal residue" evidence="1">
    <location>
        <position position="1"/>
    </location>
</feature>
<evidence type="ECO:0000313" key="1">
    <source>
        <dbReference type="EMBL" id="CAG8733522.1"/>
    </source>
</evidence>
<keyword evidence="2" id="KW-1185">Reference proteome</keyword>
<gene>
    <name evidence="1" type="ORF">RPERSI_LOCUS12410</name>
</gene>
<proteinExistence type="predicted"/>
<organism evidence="1 2">
    <name type="scientific">Racocetra persica</name>
    <dbReference type="NCBI Taxonomy" id="160502"/>
    <lineage>
        <taxon>Eukaryota</taxon>
        <taxon>Fungi</taxon>
        <taxon>Fungi incertae sedis</taxon>
        <taxon>Mucoromycota</taxon>
        <taxon>Glomeromycotina</taxon>
        <taxon>Glomeromycetes</taxon>
        <taxon>Diversisporales</taxon>
        <taxon>Gigasporaceae</taxon>
        <taxon>Racocetra</taxon>
    </lineage>
</organism>
<accession>A0ACA9Q7I4</accession>
<feature type="non-terminal residue" evidence="1">
    <location>
        <position position="42"/>
    </location>
</feature>
<dbReference type="EMBL" id="CAJVQC010026563">
    <property type="protein sequence ID" value="CAG8733522.1"/>
    <property type="molecule type" value="Genomic_DNA"/>
</dbReference>
<name>A0ACA9Q7I4_9GLOM</name>
<dbReference type="Proteomes" id="UP000789920">
    <property type="component" value="Unassembled WGS sequence"/>
</dbReference>
<reference evidence="1" key="1">
    <citation type="submission" date="2021-06" db="EMBL/GenBank/DDBJ databases">
        <authorList>
            <person name="Kallberg Y."/>
            <person name="Tangrot J."/>
            <person name="Rosling A."/>
        </authorList>
    </citation>
    <scope>NUCLEOTIDE SEQUENCE</scope>
    <source>
        <strain evidence="1">MA461A</strain>
    </source>
</reference>
<comment type="caution">
    <text evidence="1">The sequence shown here is derived from an EMBL/GenBank/DDBJ whole genome shotgun (WGS) entry which is preliminary data.</text>
</comment>